<gene>
    <name evidence="1" type="primary">traN</name>
    <name evidence="1" type="ORF">APHACPA_1528</name>
</gene>
<dbReference type="AlphaFoldDB" id="A0A0F3N6F8"/>
<dbReference type="PATRIC" id="fig|1359164.3.peg.1514"/>
<comment type="caution">
    <text evidence="1">The sequence shown here is derived from an EMBL/GenBank/DDBJ whole genome shotgun (WGS) entry which is preliminary data.</text>
</comment>
<sequence length="239" mass="27122">MLVILVMNSAYSSTMEDSYNQAKQYSIKLGNPDKMDNKIIFDNEANVSNLTQMQDQDLINQGSLMLNNSLEGQLLQPGEMKKRDAVQEYDLNPYNPFVSNSAKIEAEPLTHTEGTALNASEKVIKTKISKSCSEGVEFEVDIIRYLILDAELIDKWGDWQDKAIVFSGLEISNSYRHWLYPVLWKKKRSLGRRKTIYSMHMHNNQAIMLDVRVAIAGKLNTSLDHIDTYIGISPQGSIN</sequence>
<organism evidence="1 2">
    <name type="scientific">Rickettsia amblyommatis str. Ac/Pa</name>
    <dbReference type="NCBI Taxonomy" id="1359164"/>
    <lineage>
        <taxon>Bacteria</taxon>
        <taxon>Pseudomonadati</taxon>
        <taxon>Pseudomonadota</taxon>
        <taxon>Alphaproteobacteria</taxon>
        <taxon>Rickettsiales</taxon>
        <taxon>Rickettsiaceae</taxon>
        <taxon>Rickettsieae</taxon>
        <taxon>Rickettsia</taxon>
        <taxon>spotted fever group</taxon>
    </lineage>
</organism>
<accession>A0A0F3N6F8</accession>
<keyword evidence="2" id="KW-1185">Reference proteome</keyword>
<dbReference type="EMBL" id="LANR01000001">
    <property type="protein sequence ID" value="KJV62499.1"/>
    <property type="molecule type" value="Genomic_DNA"/>
</dbReference>
<protein>
    <submittedName>
        <fullName evidence="1">Conjugative transfer TraN domain protein</fullName>
    </submittedName>
</protein>
<reference evidence="1 2" key="1">
    <citation type="submission" date="2015-01" db="EMBL/GenBank/DDBJ databases">
        <title>Genome Sequencing of Rickettsiales.</title>
        <authorList>
            <person name="Daugherty S.C."/>
            <person name="Su Q."/>
            <person name="Abolude K."/>
            <person name="Beier-Sexton M."/>
            <person name="Carlyon J.A."/>
            <person name="Carter R."/>
            <person name="Day N.P."/>
            <person name="Dumler S.J."/>
            <person name="Dyachenko V."/>
            <person name="Godinez A."/>
            <person name="Kurtti T.J."/>
            <person name="Lichay M."/>
            <person name="Mullins K.E."/>
            <person name="Ott S."/>
            <person name="Pappas-Brown V."/>
            <person name="Paris D.H."/>
            <person name="Patel P."/>
            <person name="Richards A.L."/>
            <person name="Sadzewicz L."/>
            <person name="Sears K."/>
            <person name="Seidman D."/>
            <person name="Sengamalay N."/>
            <person name="Stenos J."/>
            <person name="Tallon L.J."/>
            <person name="Vincent G."/>
            <person name="Fraser C.M."/>
            <person name="Munderloh U."/>
            <person name="Dunning-Hotopp J.C."/>
        </authorList>
    </citation>
    <scope>NUCLEOTIDE SEQUENCE [LARGE SCALE GENOMIC DNA]</scope>
    <source>
        <strain evidence="1 2">Ac/Pa</strain>
    </source>
</reference>
<dbReference type="Proteomes" id="UP000033556">
    <property type="component" value="Unassembled WGS sequence"/>
</dbReference>
<name>A0A0F3N6F8_RICAM</name>
<evidence type="ECO:0000313" key="2">
    <source>
        <dbReference type="Proteomes" id="UP000033556"/>
    </source>
</evidence>
<evidence type="ECO:0000313" key="1">
    <source>
        <dbReference type="EMBL" id="KJV62499.1"/>
    </source>
</evidence>
<proteinExistence type="predicted"/>